<feature type="region of interest" description="Disordered" evidence="1">
    <location>
        <begin position="29"/>
        <end position="48"/>
    </location>
</feature>
<comment type="caution">
    <text evidence="2">The sequence shown here is derived from an EMBL/GenBank/DDBJ whole genome shotgun (WGS) entry which is preliminary data.</text>
</comment>
<protein>
    <submittedName>
        <fullName evidence="2">Uncharacterized protein</fullName>
    </submittedName>
</protein>
<name>A0A2N5V0C7_9BASI</name>
<dbReference type="Proteomes" id="UP000235388">
    <property type="component" value="Unassembled WGS sequence"/>
</dbReference>
<proteinExistence type="predicted"/>
<accession>A0A2N5V0C7</accession>
<evidence type="ECO:0000313" key="3">
    <source>
        <dbReference type="Proteomes" id="UP000235388"/>
    </source>
</evidence>
<dbReference type="EMBL" id="PGCJ01000147">
    <property type="protein sequence ID" value="PLW43453.1"/>
    <property type="molecule type" value="Genomic_DNA"/>
</dbReference>
<dbReference type="AlphaFoldDB" id="A0A2N5V0C7"/>
<evidence type="ECO:0000313" key="2">
    <source>
        <dbReference type="EMBL" id="PLW43453.1"/>
    </source>
</evidence>
<reference evidence="2 3" key="1">
    <citation type="submission" date="2017-11" db="EMBL/GenBank/DDBJ databases">
        <title>De novo assembly and phasing of dikaryotic genomes from two isolates of Puccinia coronata f. sp. avenae, the causal agent of oat crown rust.</title>
        <authorList>
            <person name="Miller M.E."/>
            <person name="Zhang Y."/>
            <person name="Omidvar V."/>
            <person name="Sperschneider J."/>
            <person name="Schwessinger B."/>
            <person name="Raley C."/>
            <person name="Palmer J.M."/>
            <person name="Garnica D."/>
            <person name="Upadhyaya N."/>
            <person name="Rathjen J."/>
            <person name="Taylor J.M."/>
            <person name="Park R.F."/>
            <person name="Dodds P.N."/>
            <person name="Hirsch C.D."/>
            <person name="Kianian S.F."/>
            <person name="Figueroa M."/>
        </authorList>
    </citation>
    <scope>NUCLEOTIDE SEQUENCE [LARGE SCALE GENOMIC DNA]</scope>
    <source>
        <strain evidence="2">12NC29</strain>
    </source>
</reference>
<keyword evidence="3" id="KW-1185">Reference proteome</keyword>
<organism evidence="2 3">
    <name type="scientific">Puccinia coronata f. sp. avenae</name>
    <dbReference type="NCBI Taxonomy" id="200324"/>
    <lineage>
        <taxon>Eukaryota</taxon>
        <taxon>Fungi</taxon>
        <taxon>Dikarya</taxon>
        <taxon>Basidiomycota</taxon>
        <taxon>Pucciniomycotina</taxon>
        <taxon>Pucciniomycetes</taxon>
        <taxon>Pucciniales</taxon>
        <taxon>Pucciniaceae</taxon>
        <taxon>Puccinia</taxon>
    </lineage>
</organism>
<sequence>MPHLVSSLRSAHQAGHGLLGEQATNYSPSRASTAYSVSGPQSDHQEGHGLLGQQAVTCSGGLLTKWAVARLCEVLRERHFRPPSSIEILGGMTQINAHRQNRPESTANTERMSGVLPMDKFLDLCGIKPDDFHTKWIVRDHNITTWTHWCTLDEDEIIGLGIKSGPARLIHQGVIKIQGVSLDDNSRAVLPEV</sequence>
<gene>
    <name evidence="2" type="ORF">PCANC_10077</name>
</gene>
<evidence type="ECO:0000256" key="1">
    <source>
        <dbReference type="SAM" id="MobiDB-lite"/>
    </source>
</evidence>
<feature type="compositionally biased region" description="Polar residues" evidence="1">
    <location>
        <begin position="29"/>
        <end position="42"/>
    </location>
</feature>